<proteinExistence type="predicted"/>
<organism evidence="2 3">
    <name type="scientific">Aquimonas voraii</name>
    <dbReference type="NCBI Taxonomy" id="265719"/>
    <lineage>
        <taxon>Bacteria</taxon>
        <taxon>Pseudomonadati</taxon>
        <taxon>Pseudomonadota</taxon>
        <taxon>Gammaproteobacteria</taxon>
        <taxon>Lysobacterales</taxon>
        <taxon>Lysobacteraceae</taxon>
        <taxon>Aquimonas</taxon>
    </lineage>
</organism>
<keyword evidence="1" id="KW-0732">Signal</keyword>
<dbReference type="AlphaFoldDB" id="A0A1G6S3Q7"/>
<feature type="chain" id="PRO_5011557208" evidence="1">
    <location>
        <begin position="20"/>
        <end position="368"/>
    </location>
</feature>
<sequence>MPRFFVLLLILTLPASALAAGARIQLLQAAAAPGQGFDLRIEDSWPNACTPQLETIEVAGLDVWVTARDASEGQFCGQALTQYSLDTRLLATAREGLQEVGLQRVHFVVRSSAGLRLRGFELIAMGGEVALAPELESGYWWADPAAQSPWAGRGIGLNLERQSGTLSGVLYGYDASGQPEWSLGAGMIGPHFTRLSLSRLSDGSGPAQPFREPRSVQSIGSMLIEPVSPSKARLWLAYQEPQTGDLSLRQIELVRFGFDASLARVWGRGEWLLLPPADEQGRSSARQLVFSEVEIDASGFILLDPEQGAALACRVGGGKAEQIPELCELSIVSGEEAIAHSFDRIGLRRMQGTDAEGRRVRLIHLDAN</sequence>
<evidence type="ECO:0000313" key="3">
    <source>
        <dbReference type="Proteomes" id="UP000199603"/>
    </source>
</evidence>
<dbReference type="RefSeq" id="WP_091237942.1">
    <property type="nucleotide sequence ID" value="NZ_FNAG01000001.1"/>
</dbReference>
<name>A0A1G6S3Q7_9GAMM</name>
<keyword evidence="3" id="KW-1185">Reference proteome</keyword>
<feature type="signal peptide" evidence="1">
    <location>
        <begin position="1"/>
        <end position="19"/>
    </location>
</feature>
<accession>A0A1G6S3Q7</accession>
<dbReference type="OrthoDB" id="5956665at2"/>
<evidence type="ECO:0000313" key="2">
    <source>
        <dbReference type="EMBL" id="SDD11331.1"/>
    </source>
</evidence>
<evidence type="ECO:0000256" key="1">
    <source>
        <dbReference type="SAM" id="SignalP"/>
    </source>
</evidence>
<gene>
    <name evidence="2" type="ORF">SAMN04488509_101280</name>
</gene>
<dbReference type="EMBL" id="FNAG01000001">
    <property type="protein sequence ID" value="SDD11331.1"/>
    <property type="molecule type" value="Genomic_DNA"/>
</dbReference>
<reference evidence="2 3" key="1">
    <citation type="submission" date="2016-10" db="EMBL/GenBank/DDBJ databases">
        <authorList>
            <person name="de Groot N.N."/>
        </authorList>
    </citation>
    <scope>NUCLEOTIDE SEQUENCE [LARGE SCALE GENOMIC DNA]</scope>
    <source>
        <strain evidence="2 3">DSM 16957</strain>
    </source>
</reference>
<dbReference type="Proteomes" id="UP000199603">
    <property type="component" value="Unassembled WGS sequence"/>
</dbReference>
<protein>
    <submittedName>
        <fullName evidence="2">Uncharacterized protein</fullName>
    </submittedName>
</protein>